<comment type="similarity">
    <text evidence="1">Belongs to the transposase IS21/IS408/IS1162 family.</text>
</comment>
<dbReference type="InterPro" id="IPR001584">
    <property type="entry name" value="Integrase_cat-core"/>
</dbReference>
<evidence type="ECO:0000256" key="1">
    <source>
        <dbReference type="ARBA" id="ARBA00009277"/>
    </source>
</evidence>
<dbReference type="Gene3D" id="3.30.420.10">
    <property type="entry name" value="Ribonuclease H-like superfamily/Ribonuclease H"/>
    <property type="match status" value="1"/>
</dbReference>
<dbReference type="SUPFAM" id="SSF88659">
    <property type="entry name" value="Sigma3 and sigma4 domains of RNA polymerase sigma factors"/>
    <property type="match status" value="1"/>
</dbReference>
<feature type="domain" description="Integrase catalytic" evidence="4">
    <location>
        <begin position="136"/>
        <end position="315"/>
    </location>
</feature>
<dbReference type="InterPro" id="IPR013324">
    <property type="entry name" value="RNA_pol_sigma_r3/r4-like"/>
</dbReference>
<dbReference type="Pfam" id="PF22483">
    <property type="entry name" value="Mu-transpos_C_2"/>
    <property type="match status" value="1"/>
</dbReference>
<dbReference type="EMBL" id="LS398110">
    <property type="protein sequence ID" value="SPP97174.1"/>
    <property type="molecule type" value="Genomic_DNA"/>
</dbReference>
<dbReference type="PANTHER" id="PTHR35004">
    <property type="entry name" value="TRANSPOSASE RV3428C-RELATED"/>
    <property type="match status" value="1"/>
</dbReference>
<protein>
    <submittedName>
        <fullName evidence="5">Transposase</fullName>
    </submittedName>
</protein>
<dbReference type="GO" id="GO:0016987">
    <property type="term" value="F:sigma factor activity"/>
    <property type="evidence" value="ECO:0007669"/>
    <property type="project" value="InterPro"/>
</dbReference>
<dbReference type="InterPro" id="IPR017895">
    <property type="entry name" value="HTH_IS408/IS1162_type"/>
</dbReference>
<feature type="region of interest" description="Disordered" evidence="2">
    <location>
        <begin position="491"/>
        <end position="533"/>
    </location>
</feature>
<dbReference type="NCBIfam" id="NF033546">
    <property type="entry name" value="transpos_IS21"/>
    <property type="match status" value="1"/>
</dbReference>
<dbReference type="InterPro" id="IPR013249">
    <property type="entry name" value="RNA_pol_sigma70_r4_t2"/>
</dbReference>
<dbReference type="SUPFAM" id="SSF53098">
    <property type="entry name" value="Ribonuclease H-like"/>
    <property type="match status" value="1"/>
</dbReference>
<organism evidence="5 6">
    <name type="scientific">Bradyrhizobium vignae</name>
    <dbReference type="NCBI Taxonomy" id="1549949"/>
    <lineage>
        <taxon>Bacteria</taxon>
        <taxon>Pseudomonadati</taxon>
        <taxon>Pseudomonadota</taxon>
        <taxon>Alphaproteobacteria</taxon>
        <taxon>Hyphomicrobiales</taxon>
        <taxon>Nitrobacteraceae</taxon>
        <taxon>Bradyrhizobium</taxon>
    </lineage>
</organism>
<dbReference type="Pfam" id="PF08281">
    <property type="entry name" value="Sigma70_r4_2"/>
    <property type="match status" value="1"/>
</dbReference>
<dbReference type="GO" id="GO:0003677">
    <property type="term" value="F:DNA binding"/>
    <property type="evidence" value="ECO:0007669"/>
    <property type="project" value="InterPro"/>
</dbReference>
<evidence type="ECO:0000256" key="2">
    <source>
        <dbReference type="SAM" id="MobiDB-lite"/>
    </source>
</evidence>
<gene>
    <name evidence="5" type="ORF">BRAD3257_6273</name>
</gene>
<sequence length="533" mass="59942">MPAERAPMRKVREVLRLRHALGVSERQIAVTVGISRSTVGEYLRRAAVIGITWPVPEGMDDGELERRLFTPPTFEEKPARPLPDWTAVHRELKRRGVTLLLLWEEYRAEHADGYGYSRFCDLYRKWSETISPTMRQVHGPGEKLFVDFAGDTVPVFDAATGAQRLAHVFVAVLGASNYTFAEARWSEGLADWIGLHVNALRMIGGVPKAIVCDNLKAGVTATCRYEPGINRTYQELAEHYRTAILPARPRKPRDKAKVEVAVQIVQRFVLARLRNRRFFSLDELNAAIREAVADLNARIMRKLGVSRNELFAQIDKTALKALPPLPYQYAEWKKCRVAPDYHVEIAGHYYSVPSRLIREELEARITDRTIEILHKGVRVASHARSDVPHRHTTIPEHMPSAHRRYAEWTPARIKREAAKIGPATIALLEAIMKAKPHPEQGFRACLGILRLARSYGAARIEAACRRGNDIGATSYGSISRSCSTGSIALTQTRGRRTTHRSATAISAAPITTTEERRDDVDTSNPQPPRRTRA</sequence>
<feature type="compositionally biased region" description="Low complexity" evidence="2">
    <location>
        <begin position="501"/>
        <end position="512"/>
    </location>
</feature>
<dbReference type="PROSITE" id="PS50994">
    <property type="entry name" value="INTEGRASE"/>
    <property type="match status" value="1"/>
</dbReference>
<name>A0A2U3Q6Z8_9BRAD</name>
<dbReference type="PANTHER" id="PTHR35004:SF8">
    <property type="entry name" value="TRANSPOSASE RV3428C-RELATED"/>
    <property type="match status" value="1"/>
</dbReference>
<dbReference type="InterPro" id="IPR012337">
    <property type="entry name" value="RNaseH-like_sf"/>
</dbReference>
<reference evidence="5 6" key="1">
    <citation type="submission" date="2018-03" db="EMBL/GenBank/DDBJ databases">
        <authorList>
            <person name="Gully D."/>
        </authorList>
    </citation>
    <scope>NUCLEOTIDE SEQUENCE [LARGE SCALE GENOMIC DNA]</scope>
    <source>
        <strain evidence="5">ORS3257</strain>
    </source>
</reference>
<dbReference type="Proteomes" id="UP000246085">
    <property type="component" value="Chromosome BRAD3257"/>
</dbReference>
<evidence type="ECO:0000259" key="4">
    <source>
        <dbReference type="PROSITE" id="PS50994"/>
    </source>
</evidence>
<dbReference type="GO" id="GO:0006352">
    <property type="term" value="P:DNA-templated transcription initiation"/>
    <property type="evidence" value="ECO:0007669"/>
    <property type="project" value="InterPro"/>
</dbReference>
<evidence type="ECO:0000259" key="3">
    <source>
        <dbReference type="PROSITE" id="PS50532"/>
    </source>
</evidence>
<dbReference type="GO" id="GO:0015074">
    <property type="term" value="P:DNA integration"/>
    <property type="evidence" value="ECO:0007669"/>
    <property type="project" value="InterPro"/>
</dbReference>
<evidence type="ECO:0000313" key="6">
    <source>
        <dbReference type="Proteomes" id="UP000246085"/>
    </source>
</evidence>
<dbReference type="InterPro" id="IPR036388">
    <property type="entry name" value="WH-like_DNA-bd_sf"/>
</dbReference>
<evidence type="ECO:0000313" key="5">
    <source>
        <dbReference type="EMBL" id="SPP97174.1"/>
    </source>
</evidence>
<dbReference type="Gene3D" id="1.10.10.10">
    <property type="entry name" value="Winged helix-like DNA-binding domain superfamily/Winged helix DNA-binding domain"/>
    <property type="match status" value="1"/>
</dbReference>
<proteinExistence type="inferred from homology"/>
<dbReference type="InterPro" id="IPR036397">
    <property type="entry name" value="RNaseH_sf"/>
</dbReference>
<dbReference type="Pfam" id="PF00665">
    <property type="entry name" value="rve"/>
    <property type="match status" value="1"/>
</dbReference>
<dbReference type="PROSITE" id="PS50532">
    <property type="entry name" value="HTH_IS408"/>
    <property type="match status" value="1"/>
</dbReference>
<accession>A0A2U3Q6Z8</accession>
<dbReference type="InterPro" id="IPR054353">
    <property type="entry name" value="IstA-like_C"/>
</dbReference>
<dbReference type="KEGG" id="bvz:BRAD3257_6273"/>
<dbReference type="AlphaFoldDB" id="A0A2U3Q6Z8"/>
<feature type="domain" description="HTH IS408-type" evidence="3">
    <location>
        <begin position="11"/>
        <end position="92"/>
    </location>
</feature>